<dbReference type="InterPro" id="IPR029044">
    <property type="entry name" value="Nucleotide-diphossugar_trans"/>
</dbReference>
<feature type="transmembrane region" description="Helical" evidence="1">
    <location>
        <begin position="12"/>
        <end position="29"/>
    </location>
</feature>
<gene>
    <name evidence="4" type="primary">LOC100376775</name>
</gene>
<keyword evidence="1" id="KW-0472">Membrane</keyword>
<organism evidence="3 4">
    <name type="scientific">Saccoglossus kowalevskii</name>
    <name type="common">Acorn worm</name>
    <dbReference type="NCBI Taxonomy" id="10224"/>
    <lineage>
        <taxon>Eukaryota</taxon>
        <taxon>Metazoa</taxon>
        <taxon>Hemichordata</taxon>
        <taxon>Enteropneusta</taxon>
        <taxon>Harrimaniidae</taxon>
        <taxon>Saccoglossus</taxon>
    </lineage>
</organism>
<dbReference type="GeneID" id="100376775"/>
<dbReference type="InterPro" id="IPR001173">
    <property type="entry name" value="Glyco_trans_2-like"/>
</dbReference>
<name>A0ABM0GQ57_SACKO</name>
<sequence>MGLLGGSSNRLSLFAIRVILPIIVIVYLGSEIRRKYHRYPDEEKVITRDCKPDVVAITDDSGEDAMNEMVSVAFNGDKHVTAMKQEMLREQMQIGRLRCNCPEPPVWLQPVNKRRIVEGKKWEHEKKKRLEPLSVCKAMSPFNYIGGGITVDPYQTVPIIGLSLHPIVDQMLPNLNTDITLQIASVRKLGKPRLSKLITPMMLANHVISGEKTFELRINLKQNIELLKRILNNNILYSSDNYELDARDKLQITLLNFTADIYVRIRREPLPDLYDPGERNSVIDKVTVITKTFERPDVIEQFVASVHKYYPNITIIIADDSEFPKPIKKDNVKYFVMPFREGSFPGRNLALSQVRTKYVVFLDDDMYFTNNTNLEIMMEKLEDPNIDMDINCGEVKNLGILKGLRHIGYNDTQGYCNLGPFFPRNNIVPGYPQCVWGEMFMFFFMAKTAVLRKIGAYPQIVQAAHEEAWIDTIGKAKSAFCGDSSVYHVHGKNAKYEGFRKESKSVLFSDPIALFENNMCYWWSFYEFPKTGKSLKIKSPLN</sequence>
<evidence type="ECO:0000259" key="2">
    <source>
        <dbReference type="Pfam" id="PF00535"/>
    </source>
</evidence>
<evidence type="ECO:0000313" key="4">
    <source>
        <dbReference type="RefSeq" id="XP_002734877.1"/>
    </source>
</evidence>
<dbReference type="SUPFAM" id="SSF53448">
    <property type="entry name" value="Nucleotide-diphospho-sugar transferases"/>
    <property type="match status" value="1"/>
</dbReference>
<dbReference type="Gene3D" id="3.90.550.10">
    <property type="entry name" value="Spore Coat Polysaccharide Biosynthesis Protein SpsA, Chain A"/>
    <property type="match status" value="1"/>
</dbReference>
<keyword evidence="1" id="KW-0812">Transmembrane</keyword>
<evidence type="ECO:0000256" key="1">
    <source>
        <dbReference type="SAM" id="Phobius"/>
    </source>
</evidence>
<keyword evidence="1" id="KW-1133">Transmembrane helix</keyword>
<dbReference type="PANTHER" id="PTHR15046">
    <property type="entry name" value="GLYCO_TRANS_2-LIKE DOMAIN-CONTAINING PROTEIN"/>
    <property type="match status" value="1"/>
</dbReference>
<dbReference type="Proteomes" id="UP000694865">
    <property type="component" value="Unplaced"/>
</dbReference>
<reference evidence="4" key="1">
    <citation type="submission" date="2025-08" db="UniProtKB">
        <authorList>
            <consortium name="RefSeq"/>
        </authorList>
    </citation>
    <scope>IDENTIFICATION</scope>
    <source>
        <tissue evidence="4">Testes</tissue>
    </source>
</reference>
<evidence type="ECO:0000313" key="3">
    <source>
        <dbReference type="Proteomes" id="UP000694865"/>
    </source>
</evidence>
<dbReference type="Pfam" id="PF00535">
    <property type="entry name" value="Glycos_transf_2"/>
    <property type="match status" value="1"/>
</dbReference>
<feature type="domain" description="Glycosyltransferase 2-like" evidence="2">
    <location>
        <begin position="287"/>
        <end position="443"/>
    </location>
</feature>
<accession>A0ABM0GQ57</accession>
<dbReference type="RefSeq" id="XP_002734877.1">
    <property type="nucleotide sequence ID" value="XM_002734831.1"/>
</dbReference>
<protein>
    <submittedName>
        <fullName evidence="4">Beta-1,4 N-acetylgalactosaminyltransferase 2-like</fullName>
    </submittedName>
</protein>
<dbReference type="PANTHER" id="PTHR15046:SF3">
    <property type="entry name" value="BETA-1,4 N-ACETYLGALACTOSAMINYLTRANSFERASE 2-LIKE"/>
    <property type="match status" value="1"/>
</dbReference>
<proteinExistence type="predicted"/>
<keyword evidence="3" id="KW-1185">Reference proteome</keyword>
<dbReference type="CDD" id="cd00761">
    <property type="entry name" value="Glyco_tranf_GTA_type"/>
    <property type="match status" value="1"/>
</dbReference>